<proteinExistence type="predicted"/>
<keyword evidence="1" id="KW-1133">Transmembrane helix</keyword>
<evidence type="ECO:0000313" key="3">
    <source>
        <dbReference type="Proteomes" id="UP000323000"/>
    </source>
</evidence>
<dbReference type="PANTHER" id="PTHR34115">
    <property type="entry name" value="PROTEIN, PUTATIVE-RELATED"/>
    <property type="match status" value="1"/>
</dbReference>
<protein>
    <submittedName>
        <fullName evidence="2">Uncharacterized protein</fullName>
    </submittedName>
</protein>
<feature type="transmembrane region" description="Helical" evidence="1">
    <location>
        <begin position="181"/>
        <end position="204"/>
    </location>
</feature>
<dbReference type="InterPro" id="IPR053258">
    <property type="entry name" value="Ca-permeable_cation_channel"/>
</dbReference>
<comment type="caution">
    <text evidence="2">The sequence shown here is derived from an EMBL/GenBank/DDBJ whole genome shotgun (WGS) entry which is preliminary data.</text>
</comment>
<dbReference type="AlphaFoldDB" id="A0A5C7GZA5"/>
<accession>A0A5C7GZA5</accession>
<dbReference type="Proteomes" id="UP000323000">
    <property type="component" value="Chromosome 12"/>
</dbReference>
<sequence length="238" mass="26388">MVIQQRMEGQQQAMQEGRGFMIAKSFNCVIPTLLGVIQVNNEGKGKSPFETHPAQIFMPSQFAMLLVSFTTRSILLFPLRFSSKDCRYSHSCASPESLCPKIGDDPQLNFMIAKSFNCVIPTLLGVIQVNNEGKGKSPFETHPAQMWVFVFSLIIYFSAAQRSVHIAIISGSLSSVSLISVLLPCLLGALIFIPWAFVPLILAYQIHAVSIRDASRQLHHKIKTIISTSIQQQELPPV</sequence>
<dbReference type="OrthoDB" id="1730662at2759"/>
<keyword evidence="3" id="KW-1185">Reference proteome</keyword>
<name>A0A5C7GZA5_9ROSI</name>
<dbReference type="PANTHER" id="PTHR34115:SF6">
    <property type="entry name" value="PROTEIN, PUTATIVE-RELATED"/>
    <property type="match status" value="1"/>
</dbReference>
<reference evidence="3" key="1">
    <citation type="journal article" date="2019" name="Gigascience">
        <title>De novo genome assembly of the endangered Acer yangbiense, a plant species with extremely small populations endemic to Yunnan Province, China.</title>
        <authorList>
            <person name="Yang J."/>
            <person name="Wariss H.M."/>
            <person name="Tao L."/>
            <person name="Zhang R."/>
            <person name="Yun Q."/>
            <person name="Hollingsworth P."/>
            <person name="Dao Z."/>
            <person name="Luo G."/>
            <person name="Guo H."/>
            <person name="Ma Y."/>
            <person name="Sun W."/>
        </authorList>
    </citation>
    <scope>NUCLEOTIDE SEQUENCE [LARGE SCALE GENOMIC DNA]</scope>
    <source>
        <strain evidence="3">cv. Malutang</strain>
    </source>
</reference>
<evidence type="ECO:0000256" key="1">
    <source>
        <dbReference type="SAM" id="Phobius"/>
    </source>
</evidence>
<feature type="transmembrane region" description="Helical" evidence="1">
    <location>
        <begin position="60"/>
        <end position="79"/>
    </location>
</feature>
<dbReference type="EMBL" id="VAHF01000012">
    <property type="protein sequence ID" value="TXG49931.1"/>
    <property type="molecule type" value="Genomic_DNA"/>
</dbReference>
<feature type="transmembrane region" description="Helical" evidence="1">
    <location>
        <begin position="21"/>
        <end position="40"/>
    </location>
</feature>
<organism evidence="2 3">
    <name type="scientific">Acer yangbiense</name>
    <dbReference type="NCBI Taxonomy" id="1000413"/>
    <lineage>
        <taxon>Eukaryota</taxon>
        <taxon>Viridiplantae</taxon>
        <taxon>Streptophyta</taxon>
        <taxon>Embryophyta</taxon>
        <taxon>Tracheophyta</taxon>
        <taxon>Spermatophyta</taxon>
        <taxon>Magnoliopsida</taxon>
        <taxon>eudicotyledons</taxon>
        <taxon>Gunneridae</taxon>
        <taxon>Pentapetalae</taxon>
        <taxon>rosids</taxon>
        <taxon>malvids</taxon>
        <taxon>Sapindales</taxon>
        <taxon>Sapindaceae</taxon>
        <taxon>Hippocastanoideae</taxon>
        <taxon>Acereae</taxon>
        <taxon>Acer</taxon>
    </lineage>
</organism>
<keyword evidence="1" id="KW-0472">Membrane</keyword>
<keyword evidence="1" id="KW-0812">Transmembrane</keyword>
<evidence type="ECO:0000313" key="2">
    <source>
        <dbReference type="EMBL" id="TXG49931.1"/>
    </source>
</evidence>
<feature type="transmembrane region" description="Helical" evidence="1">
    <location>
        <begin position="146"/>
        <end position="169"/>
    </location>
</feature>
<gene>
    <name evidence="2" type="ORF">EZV62_025806</name>
</gene>